<feature type="transmembrane region" description="Helical" evidence="7">
    <location>
        <begin position="240"/>
        <end position="261"/>
    </location>
</feature>
<sequence length="476" mass="53067">MTGTDRAGLLSKIDRERILWLIDHVGRVDRLTFEVLILLTAILAITASIVRLQFRLRNDHRFLLEDWLVLLGTACLIAETACLYHYRGAVYIYDAANSNADVYLWTQEDYELQRSLYQGGVASMVVYFGLAWGSIFAIKYSFLALFYRMIKKVKKNLTIFYWVTVAATTISALFIVLESFVLCPRFGADPTGKCGTKGTNNSMLGAGIVVHLLDIFSDLMIIAVPLILLRMSQLRFKHKVRIAITLSLSSICVILSAARLAGSINKNVEGQPVFGVVWIAFMLHCEAAVAVLTGSVPALRAIWRTHHQQRRTIYGGDDVETQTSLKSRALNSLAVTWGSAKSWPKRRDESEGSQAGHSMFALQPLCGMRPSQDVSSSQRRDDHDDADSDNQSIINSRNVHSTSRNSTHNQIRVTYETTILSEDASSHDVSGFKEAMMRSDLCLNQPELPAPVAKSTMKTMDYNIDGFGRIHAGLHI</sequence>
<name>A0A6G1KMR9_9PLEO</name>
<feature type="transmembrane region" description="Helical" evidence="7">
    <location>
        <begin position="159"/>
        <end position="182"/>
    </location>
</feature>
<evidence type="ECO:0000313" key="9">
    <source>
        <dbReference type="EMBL" id="KAF2713933.1"/>
    </source>
</evidence>
<evidence type="ECO:0000256" key="3">
    <source>
        <dbReference type="ARBA" id="ARBA00022989"/>
    </source>
</evidence>
<dbReference type="PANTHER" id="PTHR33048:SF92">
    <property type="entry name" value="INTEGRAL MEMBRANE PROTEIN"/>
    <property type="match status" value="1"/>
</dbReference>
<dbReference type="EMBL" id="MU005765">
    <property type="protein sequence ID" value="KAF2713933.1"/>
    <property type="molecule type" value="Genomic_DNA"/>
</dbReference>
<feature type="transmembrane region" description="Helical" evidence="7">
    <location>
        <begin position="273"/>
        <end position="303"/>
    </location>
</feature>
<evidence type="ECO:0000256" key="2">
    <source>
        <dbReference type="ARBA" id="ARBA00022692"/>
    </source>
</evidence>
<dbReference type="PANTHER" id="PTHR33048">
    <property type="entry name" value="PTH11-LIKE INTEGRAL MEMBRANE PROTEIN (AFU_ORTHOLOGUE AFUA_5G11245)"/>
    <property type="match status" value="1"/>
</dbReference>
<feature type="transmembrane region" description="Helical" evidence="7">
    <location>
        <begin position="66"/>
        <end position="86"/>
    </location>
</feature>
<dbReference type="Proteomes" id="UP000799428">
    <property type="component" value="Unassembled WGS sequence"/>
</dbReference>
<dbReference type="InterPro" id="IPR052337">
    <property type="entry name" value="SAT4-like"/>
</dbReference>
<evidence type="ECO:0000256" key="4">
    <source>
        <dbReference type="ARBA" id="ARBA00023136"/>
    </source>
</evidence>
<keyword evidence="10" id="KW-1185">Reference proteome</keyword>
<comment type="similarity">
    <text evidence="5">Belongs to the SAT4 family.</text>
</comment>
<feature type="transmembrane region" description="Helical" evidence="7">
    <location>
        <begin position="202"/>
        <end position="228"/>
    </location>
</feature>
<evidence type="ECO:0000256" key="1">
    <source>
        <dbReference type="ARBA" id="ARBA00004141"/>
    </source>
</evidence>
<evidence type="ECO:0000256" key="5">
    <source>
        <dbReference type="ARBA" id="ARBA00038359"/>
    </source>
</evidence>
<keyword evidence="3 7" id="KW-1133">Transmembrane helix</keyword>
<feature type="compositionally biased region" description="Polar residues" evidence="6">
    <location>
        <begin position="393"/>
        <end position="410"/>
    </location>
</feature>
<dbReference type="GO" id="GO:0016020">
    <property type="term" value="C:membrane"/>
    <property type="evidence" value="ECO:0007669"/>
    <property type="project" value="UniProtKB-SubCell"/>
</dbReference>
<keyword evidence="4 7" id="KW-0472">Membrane</keyword>
<reference evidence="9" key="1">
    <citation type="journal article" date="2020" name="Stud. Mycol.">
        <title>101 Dothideomycetes genomes: a test case for predicting lifestyles and emergence of pathogens.</title>
        <authorList>
            <person name="Haridas S."/>
            <person name="Albert R."/>
            <person name="Binder M."/>
            <person name="Bloem J."/>
            <person name="Labutti K."/>
            <person name="Salamov A."/>
            <person name="Andreopoulos B."/>
            <person name="Baker S."/>
            <person name="Barry K."/>
            <person name="Bills G."/>
            <person name="Bluhm B."/>
            <person name="Cannon C."/>
            <person name="Castanera R."/>
            <person name="Culley D."/>
            <person name="Daum C."/>
            <person name="Ezra D."/>
            <person name="Gonzalez J."/>
            <person name="Henrissat B."/>
            <person name="Kuo A."/>
            <person name="Liang C."/>
            <person name="Lipzen A."/>
            <person name="Lutzoni F."/>
            <person name="Magnuson J."/>
            <person name="Mondo S."/>
            <person name="Nolan M."/>
            <person name="Ohm R."/>
            <person name="Pangilinan J."/>
            <person name="Park H.-J."/>
            <person name="Ramirez L."/>
            <person name="Alfaro M."/>
            <person name="Sun H."/>
            <person name="Tritt A."/>
            <person name="Yoshinaga Y."/>
            <person name="Zwiers L.-H."/>
            <person name="Turgeon B."/>
            <person name="Goodwin S."/>
            <person name="Spatafora J."/>
            <person name="Crous P."/>
            <person name="Grigoriev I."/>
        </authorList>
    </citation>
    <scope>NUCLEOTIDE SEQUENCE</scope>
    <source>
        <strain evidence="9">CBS 279.74</strain>
    </source>
</reference>
<evidence type="ECO:0000313" key="10">
    <source>
        <dbReference type="Proteomes" id="UP000799428"/>
    </source>
</evidence>
<gene>
    <name evidence="9" type="ORF">K504DRAFT_399564</name>
</gene>
<dbReference type="InterPro" id="IPR049326">
    <property type="entry name" value="Rhodopsin_dom_fungi"/>
</dbReference>
<feature type="transmembrane region" description="Helical" evidence="7">
    <location>
        <begin position="35"/>
        <end position="54"/>
    </location>
</feature>
<feature type="domain" description="Rhodopsin" evidence="8">
    <location>
        <begin position="51"/>
        <end position="304"/>
    </location>
</feature>
<evidence type="ECO:0000256" key="7">
    <source>
        <dbReference type="SAM" id="Phobius"/>
    </source>
</evidence>
<keyword evidence="2 7" id="KW-0812">Transmembrane</keyword>
<organism evidence="9 10">
    <name type="scientific">Pleomassaria siparia CBS 279.74</name>
    <dbReference type="NCBI Taxonomy" id="1314801"/>
    <lineage>
        <taxon>Eukaryota</taxon>
        <taxon>Fungi</taxon>
        <taxon>Dikarya</taxon>
        <taxon>Ascomycota</taxon>
        <taxon>Pezizomycotina</taxon>
        <taxon>Dothideomycetes</taxon>
        <taxon>Pleosporomycetidae</taxon>
        <taxon>Pleosporales</taxon>
        <taxon>Pleomassariaceae</taxon>
        <taxon>Pleomassaria</taxon>
    </lineage>
</organism>
<feature type="region of interest" description="Disordered" evidence="6">
    <location>
        <begin position="367"/>
        <end position="410"/>
    </location>
</feature>
<evidence type="ECO:0000259" key="8">
    <source>
        <dbReference type="Pfam" id="PF20684"/>
    </source>
</evidence>
<dbReference type="AlphaFoldDB" id="A0A6G1KMR9"/>
<proteinExistence type="inferred from homology"/>
<comment type="subcellular location">
    <subcellularLocation>
        <location evidence="1">Membrane</location>
        <topology evidence="1">Multi-pass membrane protein</topology>
    </subcellularLocation>
</comment>
<evidence type="ECO:0000256" key="6">
    <source>
        <dbReference type="SAM" id="MobiDB-lite"/>
    </source>
</evidence>
<protein>
    <recommendedName>
        <fullName evidence="8">Rhodopsin domain-containing protein</fullName>
    </recommendedName>
</protein>
<dbReference type="Pfam" id="PF20684">
    <property type="entry name" value="Fung_rhodopsin"/>
    <property type="match status" value="1"/>
</dbReference>
<accession>A0A6G1KMR9</accession>
<dbReference type="OrthoDB" id="444631at2759"/>
<feature type="transmembrane region" description="Helical" evidence="7">
    <location>
        <begin position="124"/>
        <end position="147"/>
    </location>
</feature>